<proteinExistence type="predicted"/>
<dbReference type="Gene3D" id="3.40.50.1820">
    <property type="entry name" value="alpha/beta hydrolase"/>
    <property type="match status" value="1"/>
</dbReference>
<dbReference type="GO" id="GO:0006508">
    <property type="term" value="P:proteolysis"/>
    <property type="evidence" value="ECO:0007669"/>
    <property type="project" value="InterPro"/>
</dbReference>
<feature type="domain" description="Peptidase S9 prolyl oligopeptidase catalytic" evidence="2">
    <location>
        <begin position="141"/>
        <end position="287"/>
    </location>
</feature>
<evidence type="ECO:0000256" key="1">
    <source>
        <dbReference type="ARBA" id="ARBA00022801"/>
    </source>
</evidence>
<sequence>MNLSKHIKLVIMAWVGFMFLIALRSNAPADVQFVEDYISFTQVADLPLRNLPEKQAWQKAAPEVVEISIPRQGNESGQPALWYNSGSDGKKPLLLALHSWSDSYLQHYGIPYGVFAVKNDWIFMHPDFRGRFDNADATGSEKAVRDVLQALEYAKANAEVDESRIYLAGFSGGAMMSLIMVGRYPDKFTAALASVPVYDLNDWYDYLEEAQLFYADRYQRDIEASCGGNPTVSDQAREECRKRSPSTYLSQARGTEVQVYVGGGMGDPFVPPSHAIRAFNELADEEDRISEEDFMYIDENKALPEHLQGQEVSDPFFEKAGLPVVLKRKSNNATIVLFDGGHDIVYNQGLDWLSKQQR</sequence>
<dbReference type="AlphaFoldDB" id="A0A1G6ETK9"/>
<dbReference type="OrthoDB" id="1092902at2"/>
<dbReference type="PANTHER" id="PTHR22946:SF9">
    <property type="entry name" value="POLYKETIDE TRANSFERASE AF380"/>
    <property type="match status" value="1"/>
</dbReference>
<keyword evidence="4" id="KW-1185">Reference proteome</keyword>
<gene>
    <name evidence="3" type="ORF">SAMN05660653_03137</name>
</gene>
<protein>
    <submittedName>
        <fullName evidence="3">Prolyl oligopeptidase family protein</fullName>
    </submittedName>
</protein>
<dbReference type="STRING" id="617002.SAMN05660653_03137"/>
<dbReference type="SUPFAM" id="SSF53474">
    <property type="entry name" value="alpha/beta-Hydrolases"/>
    <property type="match status" value="1"/>
</dbReference>
<dbReference type="Pfam" id="PF00326">
    <property type="entry name" value="Peptidase_S9"/>
    <property type="match status" value="1"/>
</dbReference>
<dbReference type="InterPro" id="IPR029058">
    <property type="entry name" value="AB_hydrolase_fold"/>
</dbReference>
<accession>A0A1G6ETK9</accession>
<dbReference type="InterPro" id="IPR001375">
    <property type="entry name" value="Peptidase_S9_cat"/>
</dbReference>
<dbReference type="GO" id="GO:0008236">
    <property type="term" value="F:serine-type peptidase activity"/>
    <property type="evidence" value="ECO:0007669"/>
    <property type="project" value="InterPro"/>
</dbReference>
<organism evidence="3 4">
    <name type="scientific">Desulfonatronum thiosulfatophilum</name>
    <dbReference type="NCBI Taxonomy" id="617002"/>
    <lineage>
        <taxon>Bacteria</taxon>
        <taxon>Pseudomonadati</taxon>
        <taxon>Thermodesulfobacteriota</taxon>
        <taxon>Desulfovibrionia</taxon>
        <taxon>Desulfovibrionales</taxon>
        <taxon>Desulfonatronaceae</taxon>
        <taxon>Desulfonatronum</taxon>
    </lineage>
</organism>
<reference evidence="3 4" key="1">
    <citation type="submission" date="2016-10" db="EMBL/GenBank/DDBJ databases">
        <authorList>
            <person name="de Groot N.N."/>
        </authorList>
    </citation>
    <scope>NUCLEOTIDE SEQUENCE [LARGE SCALE GENOMIC DNA]</scope>
    <source>
        <strain evidence="3 4">ASO4-2</strain>
    </source>
</reference>
<name>A0A1G6ETK9_9BACT</name>
<keyword evidence="1" id="KW-0378">Hydrolase</keyword>
<evidence type="ECO:0000313" key="3">
    <source>
        <dbReference type="EMBL" id="SDB60756.1"/>
    </source>
</evidence>
<dbReference type="InterPro" id="IPR050261">
    <property type="entry name" value="FrsA_esterase"/>
</dbReference>
<dbReference type="EMBL" id="FMXO01000022">
    <property type="protein sequence ID" value="SDB60756.1"/>
    <property type="molecule type" value="Genomic_DNA"/>
</dbReference>
<dbReference type="Proteomes" id="UP000198771">
    <property type="component" value="Unassembled WGS sequence"/>
</dbReference>
<dbReference type="PANTHER" id="PTHR22946">
    <property type="entry name" value="DIENELACTONE HYDROLASE DOMAIN-CONTAINING PROTEIN-RELATED"/>
    <property type="match status" value="1"/>
</dbReference>
<dbReference type="GO" id="GO:0052689">
    <property type="term" value="F:carboxylic ester hydrolase activity"/>
    <property type="evidence" value="ECO:0007669"/>
    <property type="project" value="UniProtKB-ARBA"/>
</dbReference>
<evidence type="ECO:0000313" key="4">
    <source>
        <dbReference type="Proteomes" id="UP000198771"/>
    </source>
</evidence>
<dbReference type="RefSeq" id="WP_092123796.1">
    <property type="nucleotide sequence ID" value="NZ_FMXO01000022.1"/>
</dbReference>
<evidence type="ECO:0000259" key="2">
    <source>
        <dbReference type="Pfam" id="PF00326"/>
    </source>
</evidence>